<organism evidence="2 3">
    <name type="scientific">Heyndrickxia shackletonii</name>
    <dbReference type="NCBI Taxonomy" id="157838"/>
    <lineage>
        <taxon>Bacteria</taxon>
        <taxon>Bacillati</taxon>
        <taxon>Bacillota</taxon>
        <taxon>Bacilli</taxon>
        <taxon>Bacillales</taxon>
        <taxon>Bacillaceae</taxon>
        <taxon>Heyndrickxia</taxon>
    </lineage>
</organism>
<evidence type="ECO:0000313" key="2">
    <source>
        <dbReference type="EMBL" id="KQL52193.1"/>
    </source>
</evidence>
<gene>
    <name evidence="2" type="ORF">AN964_00650</name>
</gene>
<keyword evidence="1" id="KW-0472">Membrane</keyword>
<evidence type="ECO:0000313" key="3">
    <source>
        <dbReference type="Proteomes" id="UP000051888"/>
    </source>
</evidence>
<accession>A0A0Q3TEZ8</accession>
<sequence length="68" mass="7461">MDMPVIYGRIVNGLVFKALGIIFIYLGGELFGEGLVKIVGGGEVFETVALIVFIIPSLFIFLKKDLQK</sequence>
<dbReference type="Proteomes" id="UP000051888">
    <property type="component" value="Unassembled WGS sequence"/>
</dbReference>
<proteinExistence type="predicted"/>
<dbReference type="EMBL" id="LJJC01000004">
    <property type="protein sequence ID" value="KQL52193.1"/>
    <property type="molecule type" value="Genomic_DNA"/>
</dbReference>
<dbReference type="AlphaFoldDB" id="A0A0Q3TEZ8"/>
<keyword evidence="1" id="KW-0812">Transmembrane</keyword>
<dbReference type="PATRIC" id="fig|157838.3.peg.141"/>
<reference evidence="2 3" key="1">
    <citation type="submission" date="2015-09" db="EMBL/GenBank/DDBJ databases">
        <title>Genome sequencing project for genomic taxonomy and phylogenomics of Bacillus-like bacteria.</title>
        <authorList>
            <person name="Liu B."/>
            <person name="Wang J."/>
            <person name="Zhu Y."/>
            <person name="Liu G."/>
            <person name="Chen Q."/>
            <person name="Chen Z."/>
            <person name="Lan J."/>
            <person name="Che J."/>
            <person name="Ge C."/>
            <person name="Shi H."/>
            <person name="Pan Z."/>
            <person name="Liu X."/>
        </authorList>
    </citation>
    <scope>NUCLEOTIDE SEQUENCE [LARGE SCALE GENOMIC DNA]</scope>
    <source>
        <strain evidence="2 3">LMG 18435</strain>
    </source>
</reference>
<feature type="transmembrane region" description="Helical" evidence="1">
    <location>
        <begin position="38"/>
        <end position="62"/>
    </location>
</feature>
<protein>
    <submittedName>
        <fullName evidence="2">Uncharacterized protein</fullName>
    </submittedName>
</protein>
<keyword evidence="3" id="KW-1185">Reference proteome</keyword>
<feature type="transmembrane region" description="Helical" evidence="1">
    <location>
        <begin position="7"/>
        <end position="26"/>
    </location>
</feature>
<name>A0A0Q3TEZ8_9BACI</name>
<comment type="caution">
    <text evidence="2">The sequence shown here is derived from an EMBL/GenBank/DDBJ whole genome shotgun (WGS) entry which is preliminary data.</text>
</comment>
<evidence type="ECO:0000256" key="1">
    <source>
        <dbReference type="SAM" id="Phobius"/>
    </source>
</evidence>
<keyword evidence="1" id="KW-1133">Transmembrane helix</keyword>